<dbReference type="EMBL" id="JABELX010000004">
    <property type="protein sequence ID" value="NNH70802.1"/>
    <property type="molecule type" value="Genomic_DNA"/>
</dbReference>
<reference evidence="3 4" key="1">
    <citation type="submission" date="2020-05" db="EMBL/GenBank/DDBJ databases">
        <title>MicrobeNet Type strains.</title>
        <authorList>
            <person name="Nicholson A.C."/>
        </authorList>
    </citation>
    <scope>NUCLEOTIDE SEQUENCE [LARGE SCALE GENOMIC DNA]</scope>
    <source>
        <strain evidence="3 4">JCM 3224</strain>
    </source>
</reference>
<keyword evidence="4" id="KW-1185">Reference proteome</keyword>
<feature type="transmembrane region" description="Helical" evidence="2">
    <location>
        <begin position="47"/>
        <end position="68"/>
    </location>
</feature>
<accession>A0A849BW67</accession>
<name>A0A849BW67_9NOCA</name>
<feature type="transmembrane region" description="Helical" evidence="2">
    <location>
        <begin position="20"/>
        <end position="40"/>
    </location>
</feature>
<organism evidence="3 4">
    <name type="scientific">Nocardia uniformis</name>
    <dbReference type="NCBI Taxonomy" id="53432"/>
    <lineage>
        <taxon>Bacteria</taxon>
        <taxon>Bacillati</taxon>
        <taxon>Actinomycetota</taxon>
        <taxon>Actinomycetes</taxon>
        <taxon>Mycobacteriales</taxon>
        <taxon>Nocardiaceae</taxon>
        <taxon>Nocardia</taxon>
    </lineage>
</organism>
<comment type="caution">
    <text evidence="3">The sequence shown here is derived from an EMBL/GenBank/DDBJ whole genome shotgun (WGS) entry which is preliminary data.</text>
</comment>
<evidence type="ECO:0000313" key="3">
    <source>
        <dbReference type="EMBL" id="NNH70802.1"/>
    </source>
</evidence>
<dbReference type="RefSeq" id="WP_157552390.1">
    <property type="nucleotide sequence ID" value="NZ_JABELX010000004.1"/>
</dbReference>
<feature type="compositionally biased region" description="Low complexity" evidence="1">
    <location>
        <begin position="92"/>
        <end position="119"/>
    </location>
</feature>
<gene>
    <name evidence="3" type="ORF">HLB23_13160</name>
</gene>
<dbReference type="Proteomes" id="UP000586827">
    <property type="component" value="Unassembled WGS sequence"/>
</dbReference>
<evidence type="ECO:0000313" key="4">
    <source>
        <dbReference type="Proteomes" id="UP000586827"/>
    </source>
</evidence>
<dbReference type="AlphaFoldDB" id="A0A849BW67"/>
<keyword evidence="2" id="KW-1133">Transmembrane helix</keyword>
<protein>
    <submittedName>
        <fullName evidence="3">Uncharacterized protein</fullName>
    </submittedName>
</protein>
<keyword evidence="2" id="KW-0812">Transmembrane</keyword>
<keyword evidence="2" id="KW-0472">Membrane</keyword>
<evidence type="ECO:0000256" key="2">
    <source>
        <dbReference type="SAM" id="Phobius"/>
    </source>
</evidence>
<evidence type="ECO:0000256" key="1">
    <source>
        <dbReference type="SAM" id="MobiDB-lite"/>
    </source>
</evidence>
<proteinExistence type="predicted"/>
<sequence length="260" mass="27902">MAFALAIYLIPEGHIWQRLAVSASVVGLAGLLYLGIIALLTADRRAALTILLAFATFGAATWYGALVVGERDSTIAERDRTIADRAKADEGATATAPPISSTEPTTSPAATPPATATGTRSVDRELPDFGIGTDAILAGGTVRVELDHYGVDLATWTMNTDNMRNVVHFTTHGISLLDDDTTRIALLSSGESASFPTCRAIVSGWTSELSWQQVERGTFACLRTRDGRRGIMRFNEIPDQRGSPPAVVVEGRTWKEVVDR</sequence>
<feature type="region of interest" description="Disordered" evidence="1">
    <location>
        <begin position="86"/>
        <end position="126"/>
    </location>
</feature>